<evidence type="ECO:0000313" key="2">
    <source>
        <dbReference type="EMBL" id="MFC5239166.1"/>
    </source>
</evidence>
<proteinExistence type="predicted"/>
<dbReference type="RefSeq" id="WP_344561082.1">
    <property type="nucleotide sequence ID" value="NZ_BAAATG010000021.1"/>
</dbReference>
<accession>A0ABW0DL53</accession>
<organism evidence="2 3">
    <name type="scientific">Streptomyces atrovirens</name>
    <dbReference type="NCBI Taxonomy" id="285556"/>
    <lineage>
        <taxon>Bacteria</taxon>
        <taxon>Bacillati</taxon>
        <taxon>Actinomycetota</taxon>
        <taxon>Actinomycetes</taxon>
        <taxon>Kitasatosporales</taxon>
        <taxon>Streptomycetaceae</taxon>
        <taxon>Streptomyces</taxon>
    </lineage>
</organism>
<dbReference type="Proteomes" id="UP001596035">
    <property type="component" value="Unassembled WGS sequence"/>
</dbReference>
<sequence>MKKSKPCRSGRRQANKRLQPSARDRRFRKQITPSLWRDVPGEFLRGVAYKLGSGAVTVLILWWEARH</sequence>
<feature type="region of interest" description="Disordered" evidence="1">
    <location>
        <begin position="1"/>
        <end position="24"/>
    </location>
</feature>
<reference evidence="3" key="1">
    <citation type="journal article" date="2019" name="Int. J. Syst. Evol. Microbiol.">
        <title>The Global Catalogue of Microorganisms (GCM) 10K type strain sequencing project: providing services to taxonomists for standard genome sequencing and annotation.</title>
        <authorList>
            <consortium name="The Broad Institute Genomics Platform"/>
            <consortium name="The Broad Institute Genome Sequencing Center for Infectious Disease"/>
            <person name="Wu L."/>
            <person name="Ma J."/>
        </authorList>
    </citation>
    <scope>NUCLEOTIDE SEQUENCE [LARGE SCALE GENOMIC DNA]</scope>
    <source>
        <strain evidence="3">CGMCC 4.7131</strain>
    </source>
</reference>
<dbReference type="EMBL" id="JBHSKN010000004">
    <property type="protein sequence ID" value="MFC5239166.1"/>
    <property type="molecule type" value="Genomic_DNA"/>
</dbReference>
<keyword evidence="3" id="KW-1185">Reference proteome</keyword>
<feature type="compositionally biased region" description="Basic residues" evidence="1">
    <location>
        <begin position="1"/>
        <end position="15"/>
    </location>
</feature>
<evidence type="ECO:0000256" key="1">
    <source>
        <dbReference type="SAM" id="MobiDB-lite"/>
    </source>
</evidence>
<name>A0ABW0DL53_9ACTN</name>
<comment type="caution">
    <text evidence="2">The sequence shown here is derived from an EMBL/GenBank/DDBJ whole genome shotgun (WGS) entry which is preliminary data.</text>
</comment>
<gene>
    <name evidence="2" type="ORF">ACFPWV_04430</name>
</gene>
<evidence type="ECO:0000313" key="3">
    <source>
        <dbReference type="Proteomes" id="UP001596035"/>
    </source>
</evidence>
<protein>
    <submittedName>
        <fullName evidence="2">Uncharacterized protein</fullName>
    </submittedName>
</protein>